<dbReference type="Pfam" id="PF00294">
    <property type="entry name" value="PfkB"/>
    <property type="match status" value="1"/>
</dbReference>
<keyword evidence="4 8" id="KW-0418">Kinase</keyword>
<keyword evidence="3" id="KW-0547">Nucleotide-binding</keyword>
<comment type="similarity">
    <text evidence="1 6">Belongs to the carbohydrate kinase PfkB family.</text>
</comment>
<dbReference type="NCBIfam" id="TIGR03168">
    <property type="entry name" value="1-PFK"/>
    <property type="match status" value="1"/>
</dbReference>
<sequence>MTLNPSIDVSSEAERVEPEKKIRTCCERIDPGGGGINVARVLQRLSTSSRQAPGLDVEAVFLAGGATGAAFDELVAREGLVRRWVRIADDTRTSLTVHERSGGREFRFVPEGPTITAEELAQCRAAVVAASCDWLVASGSLPPGVPDDFYAEIGGAARDRGARLILDTSGAALDAALAAGGISVLKVSKEEMSRDSAAAVVARGEAAHVALTLGSDGALLIGADATLFLPAFEVETVSTVGAGDSFLAGLTYGLAQGMAPAEAFRIAVAAGAAATLEPGTDVAYPEKTLRLLERVPQPERLG</sequence>
<organism evidence="8 9">
    <name type="scientific">Sphingomonas lutea</name>
    <dbReference type="NCBI Taxonomy" id="1045317"/>
    <lineage>
        <taxon>Bacteria</taxon>
        <taxon>Pseudomonadati</taxon>
        <taxon>Pseudomonadota</taxon>
        <taxon>Alphaproteobacteria</taxon>
        <taxon>Sphingomonadales</taxon>
        <taxon>Sphingomonadaceae</taxon>
        <taxon>Sphingomonas</taxon>
    </lineage>
</organism>
<dbReference type="EMBL" id="CP060718">
    <property type="protein sequence ID" value="QNN68534.1"/>
    <property type="molecule type" value="Genomic_DNA"/>
</dbReference>
<dbReference type="Gene3D" id="3.40.1190.20">
    <property type="match status" value="1"/>
</dbReference>
<evidence type="ECO:0000256" key="1">
    <source>
        <dbReference type="ARBA" id="ARBA00010688"/>
    </source>
</evidence>
<evidence type="ECO:0000256" key="6">
    <source>
        <dbReference type="PIRNR" id="PIRNR000535"/>
    </source>
</evidence>
<dbReference type="InterPro" id="IPR029056">
    <property type="entry name" value="Ribokinase-like"/>
</dbReference>
<protein>
    <recommendedName>
        <fullName evidence="6">Phosphofructokinase</fullName>
    </recommendedName>
</protein>
<evidence type="ECO:0000256" key="2">
    <source>
        <dbReference type="ARBA" id="ARBA00022679"/>
    </source>
</evidence>
<dbReference type="AlphaFoldDB" id="A0A7G9SL09"/>
<evidence type="ECO:0000256" key="4">
    <source>
        <dbReference type="ARBA" id="ARBA00022777"/>
    </source>
</evidence>
<keyword evidence="9" id="KW-1185">Reference proteome</keyword>
<evidence type="ECO:0000313" key="8">
    <source>
        <dbReference type="EMBL" id="QNN68534.1"/>
    </source>
</evidence>
<dbReference type="GO" id="GO:0003872">
    <property type="term" value="F:6-phosphofructokinase activity"/>
    <property type="evidence" value="ECO:0007669"/>
    <property type="project" value="TreeGrafter"/>
</dbReference>
<keyword evidence="5" id="KW-0067">ATP-binding</keyword>
<dbReference type="KEGG" id="slut:H9L13_04890"/>
<keyword evidence="2 6" id="KW-0808">Transferase</keyword>
<dbReference type="PROSITE" id="PS00584">
    <property type="entry name" value="PFKB_KINASES_2"/>
    <property type="match status" value="1"/>
</dbReference>
<gene>
    <name evidence="8" type="ORF">H9L13_04890</name>
</gene>
<dbReference type="InterPro" id="IPR011611">
    <property type="entry name" value="PfkB_dom"/>
</dbReference>
<evidence type="ECO:0000256" key="3">
    <source>
        <dbReference type="ARBA" id="ARBA00022741"/>
    </source>
</evidence>
<dbReference type="PANTHER" id="PTHR46566:SF2">
    <property type="entry name" value="ATP-DEPENDENT 6-PHOSPHOFRUCTOKINASE ISOZYME 2"/>
    <property type="match status" value="1"/>
</dbReference>
<evidence type="ECO:0000313" key="9">
    <source>
        <dbReference type="Proteomes" id="UP000515971"/>
    </source>
</evidence>
<proteinExistence type="inferred from homology"/>
<dbReference type="Proteomes" id="UP000515971">
    <property type="component" value="Chromosome"/>
</dbReference>
<dbReference type="PIRSF" id="PIRSF000535">
    <property type="entry name" value="1PFK/6PFK/LacC"/>
    <property type="match status" value="1"/>
</dbReference>
<evidence type="ECO:0000259" key="7">
    <source>
        <dbReference type="Pfam" id="PF00294"/>
    </source>
</evidence>
<dbReference type="GO" id="GO:0005829">
    <property type="term" value="C:cytosol"/>
    <property type="evidence" value="ECO:0007669"/>
    <property type="project" value="TreeGrafter"/>
</dbReference>
<name>A0A7G9SL09_9SPHN</name>
<accession>A0A7G9SL09</accession>
<dbReference type="SUPFAM" id="SSF53613">
    <property type="entry name" value="Ribokinase-like"/>
    <property type="match status" value="1"/>
</dbReference>
<reference evidence="8 9" key="1">
    <citation type="submission" date="2020-08" db="EMBL/GenBank/DDBJ databases">
        <title>Genome sequence of Sphingomonas lutea KCTC 23642T.</title>
        <authorList>
            <person name="Hyun D.-W."/>
            <person name="Bae J.-W."/>
        </authorList>
    </citation>
    <scope>NUCLEOTIDE SEQUENCE [LARGE SCALE GENOMIC DNA]</scope>
    <source>
        <strain evidence="8 9">KCTC 23642</strain>
    </source>
</reference>
<dbReference type="GO" id="GO:0005524">
    <property type="term" value="F:ATP binding"/>
    <property type="evidence" value="ECO:0007669"/>
    <property type="project" value="UniProtKB-KW"/>
</dbReference>
<feature type="domain" description="Carbohydrate kinase PfkB" evidence="7">
    <location>
        <begin position="7"/>
        <end position="285"/>
    </location>
</feature>
<evidence type="ECO:0000256" key="5">
    <source>
        <dbReference type="ARBA" id="ARBA00022840"/>
    </source>
</evidence>
<dbReference type="InterPro" id="IPR017583">
    <property type="entry name" value="Tagatose/fructose_Pkinase"/>
</dbReference>
<dbReference type="CDD" id="cd01164">
    <property type="entry name" value="FruK_PfkB_like"/>
    <property type="match status" value="1"/>
</dbReference>
<dbReference type="PANTHER" id="PTHR46566">
    <property type="entry name" value="1-PHOSPHOFRUCTOKINASE-RELATED"/>
    <property type="match status" value="1"/>
</dbReference>
<dbReference type="InterPro" id="IPR002173">
    <property type="entry name" value="Carboh/pur_kinase_PfkB_CS"/>
</dbReference>